<dbReference type="Pfam" id="PF05557">
    <property type="entry name" value="MAD"/>
    <property type="match status" value="1"/>
</dbReference>
<dbReference type="GO" id="GO:0051315">
    <property type="term" value="P:attachment of mitotic spindle microtubules to kinetochore"/>
    <property type="evidence" value="ECO:0007669"/>
    <property type="project" value="TreeGrafter"/>
</dbReference>
<comment type="subcellular location">
    <subcellularLocation>
        <location evidence="1">Nucleus</location>
    </subcellularLocation>
</comment>
<keyword evidence="4" id="KW-0498">Mitosis</keyword>
<keyword evidence="3" id="KW-0132">Cell division</keyword>
<dbReference type="Gene3D" id="6.10.250.90">
    <property type="match status" value="1"/>
</dbReference>
<evidence type="ECO:0000313" key="10">
    <source>
        <dbReference type="Proteomes" id="UP001164929"/>
    </source>
</evidence>
<feature type="coiled-coil region" evidence="7">
    <location>
        <begin position="461"/>
        <end position="580"/>
    </location>
</feature>
<keyword evidence="10" id="KW-1185">Reference proteome</keyword>
<keyword evidence="5" id="KW-0539">Nucleus</keyword>
<dbReference type="GO" id="GO:0051301">
    <property type="term" value="P:cell division"/>
    <property type="evidence" value="ECO:0007669"/>
    <property type="project" value="UniProtKB-KW"/>
</dbReference>
<feature type="coiled-coil region" evidence="7">
    <location>
        <begin position="71"/>
        <end position="126"/>
    </location>
</feature>
<evidence type="ECO:0000256" key="3">
    <source>
        <dbReference type="ARBA" id="ARBA00022618"/>
    </source>
</evidence>
<reference evidence="9" key="1">
    <citation type="journal article" date="2023" name="Mol. Ecol. Resour.">
        <title>Chromosome-level genome assembly of a triploid poplar Populus alba 'Berolinensis'.</title>
        <authorList>
            <person name="Chen S."/>
            <person name="Yu Y."/>
            <person name="Wang X."/>
            <person name="Wang S."/>
            <person name="Zhang T."/>
            <person name="Zhou Y."/>
            <person name="He R."/>
            <person name="Meng N."/>
            <person name="Wang Y."/>
            <person name="Liu W."/>
            <person name="Liu Z."/>
            <person name="Liu J."/>
            <person name="Guo Q."/>
            <person name="Huang H."/>
            <person name="Sederoff R.R."/>
            <person name="Wang G."/>
            <person name="Qu G."/>
            <person name="Chen S."/>
        </authorList>
    </citation>
    <scope>NUCLEOTIDE SEQUENCE</scope>
    <source>
        <strain evidence="9">SC-2020</strain>
    </source>
</reference>
<dbReference type="PANTHER" id="PTHR23168:SF0">
    <property type="entry name" value="MITOTIC SPINDLE ASSEMBLY CHECKPOINT PROTEIN MAD1"/>
    <property type="match status" value="1"/>
</dbReference>
<dbReference type="FunFam" id="3.30.457.60:FF:000004">
    <property type="entry name" value="Mitotic spindle checkpoint protein MAD1"/>
    <property type="match status" value="1"/>
</dbReference>
<comment type="similarity">
    <text evidence="2">Belongs to the MAD1 family.</text>
</comment>
<evidence type="ECO:0000256" key="1">
    <source>
        <dbReference type="ARBA" id="ARBA00004123"/>
    </source>
</evidence>
<comment type="caution">
    <text evidence="9">The sequence shown here is derived from an EMBL/GenBank/DDBJ whole genome shotgun (WGS) entry which is preliminary data.</text>
</comment>
<dbReference type="GO" id="GO:0007094">
    <property type="term" value="P:mitotic spindle assembly checkpoint signaling"/>
    <property type="evidence" value="ECO:0007669"/>
    <property type="project" value="InterPro"/>
</dbReference>
<feature type="region of interest" description="Disordered" evidence="8">
    <location>
        <begin position="1"/>
        <end position="33"/>
    </location>
</feature>
<feature type="coiled-coil region" evidence="7">
    <location>
        <begin position="391"/>
        <end position="432"/>
    </location>
</feature>
<feature type="coiled-coil region" evidence="7">
    <location>
        <begin position="152"/>
        <end position="346"/>
    </location>
</feature>
<dbReference type="EMBL" id="JAQIZT010000003">
    <property type="protein sequence ID" value="KAJ7002467.1"/>
    <property type="molecule type" value="Genomic_DNA"/>
</dbReference>
<dbReference type="Gene3D" id="3.30.457.60">
    <property type="match status" value="1"/>
</dbReference>
<evidence type="ECO:0000256" key="5">
    <source>
        <dbReference type="ARBA" id="ARBA00023242"/>
    </source>
</evidence>
<evidence type="ECO:0000256" key="2">
    <source>
        <dbReference type="ARBA" id="ARBA00008029"/>
    </source>
</evidence>
<gene>
    <name evidence="9" type="ORF">NC653_007827</name>
</gene>
<dbReference type="GO" id="GO:0005635">
    <property type="term" value="C:nuclear envelope"/>
    <property type="evidence" value="ECO:0007669"/>
    <property type="project" value="TreeGrafter"/>
</dbReference>
<evidence type="ECO:0000256" key="7">
    <source>
        <dbReference type="SAM" id="Coils"/>
    </source>
</evidence>
<dbReference type="PANTHER" id="PTHR23168">
    <property type="entry name" value="MITOTIC SPINDLE ASSEMBLY CHECKPOINT PROTEIN MAD1 MITOTIC ARREST DEFICIENT-LIKE PROTEIN 1"/>
    <property type="match status" value="1"/>
</dbReference>
<evidence type="ECO:0000256" key="6">
    <source>
        <dbReference type="ARBA" id="ARBA00023306"/>
    </source>
</evidence>
<dbReference type="AlphaFoldDB" id="A0AAD6W7T5"/>
<protein>
    <submittedName>
        <fullName evidence="9">Mitotic spindle checkpoint protein MAD1-like isoform X1</fullName>
    </submittedName>
</protein>
<proteinExistence type="inferred from homology"/>
<keyword evidence="7" id="KW-0175">Coiled coil</keyword>
<keyword evidence="6" id="KW-0131">Cell cycle</keyword>
<name>A0AAD6W7T5_9ROSI</name>
<accession>A0AAD6W7T5</accession>
<dbReference type="SUPFAM" id="SSF75704">
    <property type="entry name" value="Mitotic arrest deficient-like 1, Mad1"/>
    <property type="match status" value="1"/>
</dbReference>
<sequence length="729" mass="83670">MILRTPPAKRARGGAADANARPIIESPQSEHHRDNHLVIYEDNNTPPLQHEQFLCTYQCRQLVKSDFIDALSSAEKQVQDYQSKLLDINENFTKSEGERKKFRDKLLQTEQQLAAAKGREHALQQQLLKEVNVNQERFKKQLESQANLEVKLENEKKLRHKAESSAASAEEKASVLEGKLGHLSESIEREKKRLNTELAQLNRESKHSVSRIRADLEKMECRAKHAEKESELWKEQLEDLKRQLTECSHQRSELEKKLSSFTFQEGSSTDSNSLVKHLQEELRNFETEVREARKIRSSHESIELLKEKLLEEKGRRERAESELSKLLEFELNMKKLEDEMSSWKLAIKDIPGVSSYDDIPVKFAALQREVIDNMMKAGEANAHFKQVEVALETAQLGKQNAETEAALAKEKAEALKLEVKQIELMLSMVTEERDRLKNVVNELKRPKNDQGGDEAASGVLLQELESSLAQKEFCIKELESNLHAQKEVNSRQLEEIKTLNDMLNNEARRIKSLEREGDRLRAEISLLESKLGHGDFSAANTKVLRMVNTLAVDNEAKQTIEALRIELQKTKEKLQAVEELKSQSGDAGKLVDSYISGKITQLKEQIATLEKREERRVMFTKYKTVFADRISVFRRACCELFGYKIVMDEHQRSNGIPVTRFTLQSVYAQSDDEKLEFEYESGNTNILANDYTSQPDISRQVDIFIRKMNSIPAFTANLTVESFNRRTLS</sequence>
<organism evidence="9 10">
    <name type="scientific">Populus alba x Populus x berolinensis</name>
    <dbReference type="NCBI Taxonomy" id="444605"/>
    <lineage>
        <taxon>Eukaryota</taxon>
        <taxon>Viridiplantae</taxon>
        <taxon>Streptophyta</taxon>
        <taxon>Embryophyta</taxon>
        <taxon>Tracheophyta</taxon>
        <taxon>Spermatophyta</taxon>
        <taxon>Magnoliopsida</taxon>
        <taxon>eudicotyledons</taxon>
        <taxon>Gunneridae</taxon>
        <taxon>Pentapetalae</taxon>
        <taxon>rosids</taxon>
        <taxon>fabids</taxon>
        <taxon>Malpighiales</taxon>
        <taxon>Salicaceae</taxon>
        <taxon>Saliceae</taxon>
        <taxon>Populus</taxon>
    </lineage>
</organism>
<feature type="compositionally biased region" description="Low complexity" evidence="8">
    <location>
        <begin position="13"/>
        <end position="22"/>
    </location>
</feature>
<evidence type="ECO:0000256" key="4">
    <source>
        <dbReference type="ARBA" id="ARBA00022776"/>
    </source>
</evidence>
<dbReference type="Proteomes" id="UP001164929">
    <property type="component" value="Chromosome 3"/>
</dbReference>
<dbReference type="InterPro" id="IPR008672">
    <property type="entry name" value="Mad1"/>
</dbReference>
<dbReference type="GO" id="GO:0000776">
    <property type="term" value="C:kinetochore"/>
    <property type="evidence" value="ECO:0007669"/>
    <property type="project" value="TreeGrafter"/>
</dbReference>
<evidence type="ECO:0000256" key="8">
    <source>
        <dbReference type="SAM" id="MobiDB-lite"/>
    </source>
</evidence>
<dbReference type="GO" id="GO:0072686">
    <property type="term" value="C:mitotic spindle"/>
    <property type="evidence" value="ECO:0007669"/>
    <property type="project" value="TreeGrafter"/>
</dbReference>
<evidence type="ECO:0000313" key="9">
    <source>
        <dbReference type="EMBL" id="KAJ7002467.1"/>
    </source>
</evidence>